<protein>
    <submittedName>
        <fullName evidence="1">Helix-turn-helix, type 11</fullName>
    </submittedName>
</protein>
<evidence type="ECO:0000313" key="1">
    <source>
        <dbReference type="EMBL" id="CAB5223358.1"/>
    </source>
</evidence>
<accession>A0A6J7X2J8</accession>
<reference evidence="1" key="1">
    <citation type="submission" date="2020-05" db="EMBL/GenBank/DDBJ databases">
        <authorList>
            <person name="Chiriac C."/>
            <person name="Salcher M."/>
            <person name="Ghai R."/>
            <person name="Kavagutti S V."/>
        </authorList>
    </citation>
    <scope>NUCLEOTIDE SEQUENCE</scope>
</reference>
<sequence>MGMSKFVLPAKPKSIKKKQTPPRKTPFAVIPTRSLTDKTITDRNRTILAMVSSFASRAGITWVSQGRVAQELGVTRQAINKQMKILSRAGYIEKIGNSYSGKPGIAGCTWRVIYDKSLSAEDQIAIAGNGHELEVDSIYVTDEPMMEPTLPTEDAMRKRKVRELEVAQERDEVKAQDYSREFVHACRTICGVDRVLNEQDARIASELASKQLSIEKWRQILQDSMHWHQQTGRQPPSGLGYYRQVALSQQG</sequence>
<dbReference type="EMBL" id="LR798319">
    <property type="protein sequence ID" value="CAB5223358.1"/>
    <property type="molecule type" value="Genomic_DNA"/>
</dbReference>
<organism evidence="1">
    <name type="scientific">uncultured Caudovirales phage</name>
    <dbReference type="NCBI Taxonomy" id="2100421"/>
    <lineage>
        <taxon>Viruses</taxon>
        <taxon>Duplodnaviria</taxon>
        <taxon>Heunggongvirae</taxon>
        <taxon>Uroviricota</taxon>
        <taxon>Caudoviricetes</taxon>
        <taxon>Peduoviridae</taxon>
        <taxon>Maltschvirus</taxon>
        <taxon>Maltschvirus maltsch</taxon>
    </lineage>
</organism>
<name>A0A6J7X2J8_9CAUD</name>
<dbReference type="Gene3D" id="1.10.10.10">
    <property type="entry name" value="Winged helix-like DNA-binding domain superfamily/Winged helix DNA-binding domain"/>
    <property type="match status" value="1"/>
</dbReference>
<dbReference type="InterPro" id="IPR036388">
    <property type="entry name" value="WH-like_DNA-bd_sf"/>
</dbReference>
<gene>
    <name evidence="1" type="ORF">UFOVP382_33</name>
</gene>
<proteinExistence type="predicted"/>